<dbReference type="PANTHER" id="PTHR35534:SF1">
    <property type="entry name" value="LARGE RIBOSOMAL SUBUNIT PROTEIN BL32"/>
    <property type="match status" value="1"/>
</dbReference>
<keyword evidence="2 5" id="KW-0689">Ribosomal protein</keyword>
<evidence type="ECO:0000256" key="5">
    <source>
        <dbReference type="HAMAP-Rule" id="MF_00340"/>
    </source>
</evidence>
<protein>
    <recommendedName>
        <fullName evidence="4 5">Large ribosomal subunit protein bL32</fullName>
    </recommendedName>
</protein>
<evidence type="ECO:0000313" key="7">
    <source>
        <dbReference type="Proteomes" id="UP000178646"/>
    </source>
</evidence>
<organism evidence="6 7">
    <name type="scientific">Candidatus Terrybacteria bacterium RIFCSPHIGHO2_02_41_19</name>
    <dbReference type="NCBI Taxonomy" id="1802364"/>
    <lineage>
        <taxon>Bacteria</taxon>
        <taxon>Candidatus Terryibacteriota</taxon>
    </lineage>
</organism>
<dbReference type="SUPFAM" id="SSF57829">
    <property type="entry name" value="Zn-binding ribosomal proteins"/>
    <property type="match status" value="1"/>
</dbReference>
<dbReference type="InterPro" id="IPR044957">
    <property type="entry name" value="Ribosomal_bL32_bact"/>
</dbReference>
<evidence type="ECO:0000313" key="6">
    <source>
        <dbReference type="EMBL" id="OHA50146.1"/>
    </source>
</evidence>
<dbReference type="InterPro" id="IPR002677">
    <property type="entry name" value="Ribosomal_bL32"/>
</dbReference>
<dbReference type="HAMAP" id="MF_00340">
    <property type="entry name" value="Ribosomal_bL32"/>
    <property type="match status" value="1"/>
</dbReference>
<evidence type="ECO:0000256" key="4">
    <source>
        <dbReference type="ARBA" id="ARBA00035178"/>
    </source>
</evidence>
<reference evidence="6 7" key="1">
    <citation type="journal article" date="2016" name="Nat. Commun.">
        <title>Thousands of microbial genomes shed light on interconnected biogeochemical processes in an aquifer system.</title>
        <authorList>
            <person name="Anantharaman K."/>
            <person name="Brown C.T."/>
            <person name="Hug L.A."/>
            <person name="Sharon I."/>
            <person name="Castelle C.J."/>
            <person name="Probst A.J."/>
            <person name="Thomas B.C."/>
            <person name="Singh A."/>
            <person name="Wilkins M.J."/>
            <person name="Karaoz U."/>
            <person name="Brodie E.L."/>
            <person name="Williams K.H."/>
            <person name="Hubbard S.S."/>
            <person name="Banfield J.F."/>
        </authorList>
    </citation>
    <scope>NUCLEOTIDE SEQUENCE [LARGE SCALE GENOMIC DNA]</scope>
</reference>
<evidence type="ECO:0000256" key="3">
    <source>
        <dbReference type="ARBA" id="ARBA00023274"/>
    </source>
</evidence>
<comment type="similarity">
    <text evidence="1 5">Belongs to the bacterial ribosomal protein bL32 family.</text>
</comment>
<proteinExistence type="inferred from homology"/>
<dbReference type="Pfam" id="PF01783">
    <property type="entry name" value="Ribosomal_L32p"/>
    <property type="match status" value="1"/>
</dbReference>
<name>A0A1G2PPA1_9BACT</name>
<dbReference type="AlphaFoldDB" id="A0A1G2PPA1"/>
<dbReference type="InterPro" id="IPR011332">
    <property type="entry name" value="Ribosomal_zn-bd"/>
</dbReference>
<comment type="caution">
    <text evidence="6">The sequence shown here is derived from an EMBL/GenBank/DDBJ whole genome shotgun (WGS) entry which is preliminary data.</text>
</comment>
<dbReference type="NCBIfam" id="TIGR01031">
    <property type="entry name" value="rpmF_bact"/>
    <property type="match status" value="1"/>
</dbReference>
<dbReference type="GO" id="GO:0006412">
    <property type="term" value="P:translation"/>
    <property type="evidence" value="ECO:0007669"/>
    <property type="project" value="UniProtKB-UniRule"/>
</dbReference>
<dbReference type="EMBL" id="MHSU01000022">
    <property type="protein sequence ID" value="OHA50146.1"/>
    <property type="molecule type" value="Genomic_DNA"/>
</dbReference>
<evidence type="ECO:0000256" key="1">
    <source>
        <dbReference type="ARBA" id="ARBA00008560"/>
    </source>
</evidence>
<sequence>MVVRMRSTRSHTGNRRSHHALKTAQFVTCKKCGTQALPHTVCLNCGEYKGRQVIDVLAKLNKKERKAKEHELAEKESK</sequence>
<dbReference type="GO" id="GO:0003735">
    <property type="term" value="F:structural constituent of ribosome"/>
    <property type="evidence" value="ECO:0007669"/>
    <property type="project" value="InterPro"/>
</dbReference>
<accession>A0A1G2PPA1</accession>
<gene>
    <name evidence="5" type="primary">rpmF</name>
    <name evidence="6" type="ORF">A2W59_00950</name>
</gene>
<dbReference type="GO" id="GO:0015934">
    <property type="term" value="C:large ribosomal subunit"/>
    <property type="evidence" value="ECO:0007669"/>
    <property type="project" value="InterPro"/>
</dbReference>
<dbReference type="Proteomes" id="UP000178646">
    <property type="component" value="Unassembled WGS sequence"/>
</dbReference>
<dbReference type="PANTHER" id="PTHR35534">
    <property type="entry name" value="50S RIBOSOMAL PROTEIN L32"/>
    <property type="match status" value="1"/>
</dbReference>
<evidence type="ECO:0000256" key="2">
    <source>
        <dbReference type="ARBA" id="ARBA00022980"/>
    </source>
</evidence>
<keyword evidence="3 5" id="KW-0687">Ribonucleoprotein</keyword>